<keyword evidence="4" id="KW-0493">Microtubule</keyword>
<keyword evidence="6" id="KW-0243">Dynein</keyword>
<dbReference type="PANTHER" id="PTHR15454">
    <property type="entry name" value="NISCHARIN RELATED"/>
    <property type="match status" value="1"/>
</dbReference>
<comment type="caution">
    <text evidence="13">The sequence shown here is derived from an EMBL/GenBank/DDBJ whole genome shotgun (WGS) entry which is preliminary data.</text>
</comment>
<evidence type="ECO:0000256" key="12">
    <source>
        <dbReference type="SAM" id="MobiDB-lite"/>
    </source>
</evidence>
<dbReference type="PANTHER" id="PTHR15454:SF73">
    <property type="entry name" value="DYNEIN AXONEMAL LIGHT CHAIN 1"/>
    <property type="match status" value="1"/>
</dbReference>
<evidence type="ECO:0000256" key="11">
    <source>
        <dbReference type="ARBA" id="ARBA00049760"/>
    </source>
</evidence>
<comment type="subcellular location">
    <subcellularLocation>
        <location evidence="1">Cytoplasm</location>
        <location evidence="1">Cytoskeleton</location>
        <location evidence="1">Cilium axoneme</location>
    </subcellularLocation>
</comment>
<dbReference type="SUPFAM" id="SSF52075">
    <property type="entry name" value="Outer arm dynein light chain 1"/>
    <property type="match status" value="1"/>
</dbReference>
<keyword evidence="7" id="KW-0505">Motor protein</keyword>
<organism evidence="13 14">
    <name type="scientific">Hyaloperonospora brassicae</name>
    <name type="common">Brassica downy mildew</name>
    <name type="synonym">Peronospora brassicae</name>
    <dbReference type="NCBI Taxonomy" id="162125"/>
    <lineage>
        <taxon>Eukaryota</taxon>
        <taxon>Sar</taxon>
        <taxon>Stramenopiles</taxon>
        <taxon>Oomycota</taxon>
        <taxon>Peronosporomycetes</taxon>
        <taxon>Peronosporales</taxon>
        <taxon>Peronosporaceae</taxon>
        <taxon>Hyaloperonospora</taxon>
    </lineage>
</organism>
<evidence type="ECO:0000313" key="14">
    <source>
        <dbReference type="Proteomes" id="UP001162031"/>
    </source>
</evidence>
<evidence type="ECO:0000256" key="10">
    <source>
        <dbReference type="ARBA" id="ARBA00049659"/>
    </source>
</evidence>
<evidence type="ECO:0000256" key="6">
    <source>
        <dbReference type="ARBA" id="ARBA00023017"/>
    </source>
</evidence>
<evidence type="ECO:0000256" key="5">
    <source>
        <dbReference type="ARBA" id="ARBA00022737"/>
    </source>
</evidence>
<keyword evidence="8" id="KW-0206">Cytoskeleton</keyword>
<comment type="similarity">
    <text evidence="10">Belongs to the dynein light chain LC1-type family.</text>
</comment>
<dbReference type="PROSITE" id="PS51450">
    <property type="entry name" value="LRR"/>
    <property type="match status" value="3"/>
</dbReference>
<dbReference type="EMBL" id="CANTFL010001078">
    <property type="protein sequence ID" value="CAI5731167.1"/>
    <property type="molecule type" value="Genomic_DNA"/>
</dbReference>
<feature type="region of interest" description="Disordered" evidence="12">
    <location>
        <begin position="436"/>
        <end position="460"/>
    </location>
</feature>
<keyword evidence="9" id="KW-0966">Cell projection</keyword>
<dbReference type="GO" id="GO:0030286">
    <property type="term" value="C:dynein complex"/>
    <property type="evidence" value="ECO:0007669"/>
    <property type="project" value="UniProtKB-KW"/>
</dbReference>
<evidence type="ECO:0000256" key="3">
    <source>
        <dbReference type="ARBA" id="ARBA00022614"/>
    </source>
</evidence>
<evidence type="ECO:0000256" key="1">
    <source>
        <dbReference type="ARBA" id="ARBA00004430"/>
    </source>
</evidence>
<dbReference type="Pfam" id="PF12799">
    <property type="entry name" value="LRR_4"/>
    <property type="match status" value="1"/>
</dbReference>
<reference evidence="13" key="1">
    <citation type="submission" date="2022-12" db="EMBL/GenBank/DDBJ databases">
        <authorList>
            <person name="Webb A."/>
        </authorList>
    </citation>
    <scope>NUCLEOTIDE SEQUENCE</scope>
    <source>
        <strain evidence="13">Hp1</strain>
    </source>
</reference>
<dbReference type="Proteomes" id="UP001162031">
    <property type="component" value="Unassembled WGS sequence"/>
</dbReference>
<evidence type="ECO:0000256" key="8">
    <source>
        <dbReference type="ARBA" id="ARBA00023212"/>
    </source>
</evidence>
<evidence type="ECO:0000256" key="9">
    <source>
        <dbReference type="ARBA" id="ARBA00023273"/>
    </source>
</evidence>
<accession>A0AAV0U2P2</accession>
<name>A0AAV0U2P2_HYABA</name>
<gene>
    <name evidence="13" type="ORF">HBR001_LOCUS5094</name>
</gene>
<keyword evidence="5" id="KW-0677">Repeat</keyword>
<feature type="compositionally biased region" description="Polar residues" evidence="12">
    <location>
        <begin position="436"/>
        <end position="449"/>
    </location>
</feature>
<evidence type="ECO:0000313" key="13">
    <source>
        <dbReference type="EMBL" id="CAI5731167.1"/>
    </source>
</evidence>
<proteinExistence type="inferred from homology"/>
<keyword evidence="14" id="KW-1185">Reference proteome</keyword>
<keyword evidence="2" id="KW-0963">Cytoplasm</keyword>
<dbReference type="Gene3D" id="3.80.10.10">
    <property type="entry name" value="Ribonuclease Inhibitor"/>
    <property type="match status" value="1"/>
</dbReference>
<evidence type="ECO:0000256" key="4">
    <source>
        <dbReference type="ARBA" id="ARBA00022701"/>
    </source>
</evidence>
<dbReference type="InterPro" id="IPR025875">
    <property type="entry name" value="Leu-rich_rpt_4"/>
</dbReference>
<evidence type="ECO:0000256" key="7">
    <source>
        <dbReference type="ARBA" id="ARBA00023175"/>
    </source>
</evidence>
<dbReference type="GO" id="GO:0005874">
    <property type="term" value="C:microtubule"/>
    <property type="evidence" value="ECO:0007669"/>
    <property type="project" value="UniProtKB-KW"/>
</dbReference>
<keyword evidence="3" id="KW-0433">Leucine-rich repeat</keyword>
<sequence length="829" mass="92152">MDSGHRLEVRATLARRTPPLATRLAALPNDASIVIDESLDDDTYLKTLEETLQQHVSRRAQPFVVLSASQVHLLASRLHDALVPRRDDSTQIVEAWTIQPQLQLKVKASAHIPVLKLSTILREVQRLRVHNQSQQVGLSEDVEGPQSPIQVEIFPSLKVVEALNADVTELQHVHFFASQLRELHIEHTDATALSQLLAPGRAMPWRKLLKLHMNCCALERVDESVNLLKAVKILDLGWNKIHKFDAHVTTRSLELLKLCHNRLTRVPPVQALRGLRELDLAVNRIVSLKGIETLTSLERLDVSHNLVEDITEMELLTGLSRLTYLKMEFNPIARRPDYRREVLFYLGEPVELDGHRWSDAEVSSMKNRRMLMMRDDVKSHDIVESKSWGQSQSAPVYPRALIQSGNAAKNLKLVLGYPCLPPSRAVSAKFVEIQNPPSTFPTKSIPSQNADVGEADGEDDALRPLASTQGSPDAQAVPRTVDEYFRTQRDIVVRTVKREYIEQTATIEEQDSDGATFGHSRALYCDYTARDSGRGLGEEKTLVRKDNDMEYVNPLFVRSASQSQISTFQKPGRSVGVRVLLSAKEAMELGLQFDTEGIPADVEIKPQGVVAKLIVNDGNNPLTITRSFPDIAAVGTSMLSNSAKRITMTLRSRVSSVFTDAAYQLSSATLLEALLSPLVAHLFQQYNGCIVICNCMSCRALSLLTPRHPDRRKDDDLPTVYSCLLCASRDVREVSFKKFVALCANGGITLQSSIPLAPPPWEAITEGFYIEEPSPADPGTGASTCEYIMVSCNGIREVTAPSAEPDTNDEVHSDEWDDVVAHAVTMTMR</sequence>
<protein>
    <recommendedName>
        <fullName evidence="11">Dynein axonemal light chain 1</fullName>
    </recommendedName>
</protein>
<dbReference type="SMART" id="SM00365">
    <property type="entry name" value="LRR_SD22"/>
    <property type="match status" value="3"/>
</dbReference>
<dbReference type="InterPro" id="IPR032675">
    <property type="entry name" value="LRR_dom_sf"/>
</dbReference>
<dbReference type="GO" id="GO:0005930">
    <property type="term" value="C:axoneme"/>
    <property type="evidence" value="ECO:0007669"/>
    <property type="project" value="UniProtKB-SubCell"/>
</dbReference>
<dbReference type="InterPro" id="IPR001611">
    <property type="entry name" value="Leu-rich_rpt"/>
</dbReference>
<evidence type="ECO:0000256" key="2">
    <source>
        <dbReference type="ARBA" id="ARBA00022490"/>
    </source>
</evidence>
<dbReference type="AlphaFoldDB" id="A0AAV0U2P2"/>